<protein>
    <recommendedName>
        <fullName evidence="2">CN hydrolase domain-containing protein</fullName>
    </recommendedName>
</protein>
<dbReference type="PANTHER" id="PTHR23088:SF27">
    <property type="entry name" value="DEAMINATED GLUTATHIONE AMIDASE"/>
    <property type="match status" value="1"/>
</dbReference>
<dbReference type="EMBL" id="JAJFAT010000012">
    <property type="protein sequence ID" value="MCC3145460.1"/>
    <property type="molecule type" value="Genomic_DNA"/>
</dbReference>
<accession>A0AAW4X0Z9</accession>
<proteinExistence type="inferred from homology"/>
<dbReference type="Pfam" id="PF00795">
    <property type="entry name" value="CN_hydrolase"/>
    <property type="match status" value="1"/>
</dbReference>
<reference evidence="3 4" key="1">
    <citation type="submission" date="2021-10" db="EMBL/GenBank/DDBJ databases">
        <authorList>
            <person name="Grouzdev D.S."/>
            <person name="Pantiukh K.S."/>
            <person name="Krutkina M.S."/>
        </authorList>
    </citation>
    <scope>NUCLEOTIDE SEQUENCE [LARGE SCALE GENOMIC DNA]</scope>
    <source>
        <strain evidence="3 4">Z-7514</strain>
    </source>
</reference>
<name>A0AAW4X0Z9_9FIRM</name>
<evidence type="ECO:0000259" key="2">
    <source>
        <dbReference type="PROSITE" id="PS50263"/>
    </source>
</evidence>
<dbReference type="PROSITE" id="PS50263">
    <property type="entry name" value="CN_HYDROLASE"/>
    <property type="match status" value="1"/>
</dbReference>
<gene>
    <name evidence="3" type="ORF">LJ207_09010</name>
</gene>
<comment type="caution">
    <text evidence="3">The sequence shown here is derived from an EMBL/GenBank/DDBJ whole genome shotgun (WGS) entry which is preliminary data.</text>
</comment>
<evidence type="ECO:0000313" key="4">
    <source>
        <dbReference type="Proteomes" id="UP001199296"/>
    </source>
</evidence>
<dbReference type="AlphaFoldDB" id="A0AAW4X0Z9"/>
<organism evidence="3 4">
    <name type="scientific">Halanaerobium polyolivorans</name>
    <dbReference type="NCBI Taxonomy" id="2886943"/>
    <lineage>
        <taxon>Bacteria</taxon>
        <taxon>Bacillati</taxon>
        <taxon>Bacillota</taxon>
        <taxon>Clostridia</taxon>
        <taxon>Halanaerobiales</taxon>
        <taxon>Halanaerobiaceae</taxon>
        <taxon>Halanaerobium</taxon>
    </lineage>
</organism>
<feature type="domain" description="CN hydrolase" evidence="2">
    <location>
        <begin position="4"/>
        <end position="244"/>
    </location>
</feature>
<dbReference type="InterPro" id="IPR036526">
    <property type="entry name" value="C-N_Hydrolase_sf"/>
</dbReference>
<keyword evidence="4" id="KW-1185">Reference proteome</keyword>
<dbReference type="SUPFAM" id="SSF56317">
    <property type="entry name" value="Carbon-nitrogen hydrolase"/>
    <property type="match status" value="1"/>
</dbReference>
<dbReference type="InterPro" id="IPR003010">
    <property type="entry name" value="C-N_Hydrolase"/>
</dbReference>
<dbReference type="PANTHER" id="PTHR23088">
    <property type="entry name" value="NITRILASE-RELATED"/>
    <property type="match status" value="1"/>
</dbReference>
<dbReference type="Gene3D" id="3.60.110.10">
    <property type="entry name" value="Carbon-nitrogen hydrolase"/>
    <property type="match status" value="1"/>
</dbReference>
<evidence type="ECO:0000313" key="3">
    <source>
        <dbReference type="EMBL" id="MCC3145460.1"/>
    </source>
</evidence>
<dbReference type="Proteomes" id="UP001199296">
    <property type="component" value="Unassembled WGS sequence"/>
</dbReference>
<evidence type="ECO:0000256" key="1">
    <source>
        <dbReference type="ARBA" id="ARBA00010613"/>
    </source>
</evidence>
<sequence length="267" mass="30238">MEDLRAAAVNFESEAFNIRKNIKNIRKWTAKLQDKAEIILFPEMAVTGYSNEPRIKDYALNTNSSAVKELSLIAEEYQQILIVGLAEKEAANYYITQLLISSDGILAKYRKTHLSPNESKIFSAGQEIEVFTVKNTKIAMQICYDSHFPELSTIQALKGAEIIFVAFASPREDCLSKKERFLRFLQARAYDNSCYLIAANLVNQESGMEGTALIIDPKGKVLAQSSAAEESYTVALLESEKISRIKDLKMGYFLAHRRAELYNKYKY</sequence>
<dbReference type="RefSeq" id="WP_229346164.1">
    <property type="nucleotide sequence ID" value="NZ_JAJFAT010000012.1"/>
</dbReference>
<comment type="similarity">
    <text evidence="1">Belongs to the carbon-nitrogen hydrolase superfamily. NIT1/NIT2 family.</text>
</comment>